<proteinExistence type="predicted"/>
<dbReference type="InterPro" id="IPR032675">
    <property type="entry name" value="LRR_dom_sf"/>
</dbReference>
<evidence type="ECO:0000313" key="1">
    <source>
        <dbReference type="EMBL" id="KAK8957090.1"/>
    </source>
</evidence>
<dbReference type="PANTHER" id="PTHR38926:SF5">
    <property type="entry name" value="F-BOX AND LEUCINE-RICH REPEAT PROTEIN 6"/>
    <property type="match status" value="1"/>
</dbReference>
<dbReference type="AlphaFoldDB" id="A0AAP0GFA2"/>
<keyword evidence="2" id="KW-1185">Reference proteome</keyword>
<dbReference type="EMBL" id="JBBWWQ010000001">
    <property type="protein sequence ID" value="KAK8957090.1"/>
    <property type="molecule type" value="Genomic_DNA"/>
</dbReference>
<dbReference type="SUPFAM" id="SSF81383">
    <property type="entry name" value="F-box domain"/>
    <property type="match status" value="1"/>
</dbReference>
<sequence length="278" mass="32132">MGSKSSWSSMETDCLVEIFARLGLDDITLVVPFVCKSWLLATRSPLCWRKLDFRAVDILPWSNFSKSFALCCSLPFFSFTYLLKFTISRGWKSVTEIRFPLNFTSPEDLIIASNECKYLKSVALPILSQCEEVQIPQLVCKWKDLERLELESKPSNFRELVKNISLNCSKFSCFRISGSSFGEEDVLAIIRFLPKLKKFELISSYLPKEDLKIMIRGCKELESLNAIDCVGFKGDDEEITSEVSRIKDFKLEGCKLYYEYDHERGDSRNQFCSYDYII</sequence>
<accession>A0AAP0GFA2</accession>
<dbReference type="Gene3D" id="3.80.10.10">
    <property type="entry name" value="Ribonuclease Inhibitor"/>
    <property type="match status" value="1"/>
</dbReference>
<evidence type="ECO:0008006" key="3">
    <source>
        <dbReference type="Google" id="ProtNLM"/>
    </source>
</evidence>
<dbReference type="PANTHER" id="PTHR38926">
    <property type="entry name" value="F-BOX DOMAIN CONTAINING PROTEIN, EXPRESSED"/>
    <property type="match status" value="1"/>
</dbReference>
<name>A0AAP0GFA2_9ASPA</name>
<comment type="caution">
    <text evidence="1">The sequence shown here is derived from an EMBL/GenBank/DDBJ whole genome shotgun (WGS) entry which is preliminary data.</text>
</comment>
<dbReference type="SUPFAM" id="SSF52047">
    <property type="entry name" value="RNI-like"/>
    <property type="match status" value="1"/>
</dbReference>
<gene>
    <name evidence="1" type="ORF">KSP39_PZI000383</name>
</gene>
<dbReference type="Gene3D" id="1.20.1280.50">
    <property type="match status" value="1"/>
</dbReference>
<reference evidence="1 2" key="1">
    <citation type="journal article" date="2022" name="Nat. Plants">
        <title>Genomes of leafy and leafless Platanthera orchids illuminate the evolution of mycoheterotrophy.</title>
        <authorList>
            <person name="Li M.H."/>
            <person name="Liu K.W."/>
            <person name="Li Z."/>
            <person name="Lu H.C."/>
            <person name="Ye Q.L."/>
            <person name="Zhang D."/>
            <person name="Wang J.Y."/>
            <person name="Li Y.F."/>
            <person name="Zhong Z.M."/>
            <person name="Liu X."/>
            <person name="Yu X."/>
            <person name="Liu D.K."/>
            <person name="Tu X.D."/>
            <person name="Liu B."/>
            <person name="Hao Y."/>
            <person name="Liao X.Y."/>
            <person name="Jiang Y.T."/>
            <person name="Sun W.H."/>
            <person name="Chen J."/>
            <person name="Chen Y.Q."/>
            <person name="Ai Y."/>
            <person name="Zhai J.W."/>
            <person name="Wu S.S."/>
            <person name="Zhou Z."/>
            <person name="Hsiao Y.Y."/>
            <person name="Wu W.L."/>
            <person name="Chen Y.Y."/>
            <person name="Lin Y.F."/>
            <person name="Hsu J.L."/>
            <person name="Li C.Y."/>
            <person name="Wang Z.W."/>
            <person name="Zhao X."/>
            <person name="Zhong W.Y."/>
            <person name="Ma X.K."/>
            <person name="Ma L."/>
            <person name="Huang J."/>
            <person name="Chen G.Z."/>
            <person name="Huang M.Z."/>
            <person name="Huang L."/>
            <person name="Peng D.H."/>
            <person name="Luo Y.B."/>
            <person name="Zou S.Q."/>
            <person name="Chen S.P."/>
            <person name="Lan S."/>
            <person name="Tsai W.C."/>
            <person name="Van de Peer Y."/>
            <person name="Liu Z.J."/>
        </authorList>
    </citation>
    <scope>NUCLEOTIDE SEQUENCE [LARGE SCALE GENOMIC DNA]</scope>
    <source>
        <strain evidence="1">Lor287</strain>
    </source>
</reference>
<dbReference type="InterPro" id="IPR036047">
    <property type="entry name" value="F-box-like_dom_sf"/>
</dbReference>
<protein>
    <recommendedName>
        <fullName evidence="3">F-box/LRR-repeat protein</fullName>
    </recommendedName>
</protein>
<organism evidence="1 2">
    <name type="scientific">Platanthera zijinensis</name>
    <dbReference type="NCBI Taxonomy" id="2320716"/>
    <lineage>
        <taxon>Eukaryota</taxon>
        <taxon>Viridiplantae</taxon>
        <taxon>Streptophyta</taxon>
        <taxon>Embryophyta</taxon>
        <taxon>Tracheophyta</taxon>
        <taxon>Spermatophyta</taxon>
        <taxon>Magnoliopsida</taxon>
        <taxon>Liliopsida</taxon>
        <taxon>Asparagales</taxon>
        <taxon>Orchidaceae</taxon>
        <taxon>Orchidoideae</taxon>
        <taxon>Orchideae</taxon>
        <taxon>Orchidinae</taxon>
        <taxon>Platanthera</taxon>
    </lineage>
</organism>
<dbReference type="Proteomes" id="UP001418222">
    <property type="component" value="Unassembled WGS sequence"/>
</dbReference>
<evidence type="ECO:0000313" key="2">
    <source>
        <dbReference type="Proteomes" id="UP001418222"/>
    </source>
</evidence>